<proteinExistence type="predicted"/>
<dbReference type="Proteomes" id="UP000515915">
    <property type="component" value="Segment"/>
</dbReference>
<keyword evidence="2" id="KW-1185">Reference proteome</keyword>
<evidence type="ECO:0000313" key="1">
    <source>
        <dbReference type="EMBL" id="QNI20359.1"/>
    </source>
</evidence>
<protein>
    <submittedName>
        <fullName evidence="1">Uncharacterized protein</fullName>
    </submittedName>
</protein>
<reference evidence="1 2" key="1">
    <citation type="submission" date="2020-06" db="EMBL/GenBank/DDBJ databases">
        <authorList>
            <person name="Connerton I.F."/>
        </authorList>
    </citation>
    <scope>NUCLEOTIDE SEQUENCE [LARGE SCALE GENOMIC DNA]</scope>
</reference>
<accession>A0A7G8AKB4</accession>
<name>A0A7G8AKB4_9CAUD</name>
<evidence type="ECO:0000313" key="2">
    <source>
        <dbReference type="Proteomes" id="UP000515915"/>
    </source>
</evidence>
<organism evidence="1 2">
    <name type="scientific">Bacillus phage 1_ICo-2020</name>
    <dbReference type="NCBI Taxonomy" id="2759272"/>
    <lineage>
        <taxon>Viruses</taxon>
        <taxon>Duplodnaviria</taxon>
        <taxon>Heunggongvirae</taxon>
        <taxon>Uroviricota</taxon>
        <taxon>Caudoviricetes</taxon>
        <taxon>Ehrlichviridae</taxon>
        <taxon>Suttonboningtonvirus</taxon>
        <taxon>Suttonboningtonvirus sv1ICo2020</taxon>
    </lineage>
</organism>
<dbReference type="EMBL" id="MT700412">
    <property type="protein sequence ID" value="QNI20359.1"/>
    <property type="molecule type" value="Genomic_DNA"/>
</dbReference>
<sequence>MLPWILSANFAYQLSQGDYTSALTSLLLAPVMAHALYANKPKEEK</sequence>